<evidence type="ECO:0000313" key="2">
    <source>
        <dbReference type="EMBL" id="SVB58074.1"/>
    </source>
</evidence>
<proteinExistence type="predicted"/>
<dbReference type="Pfam" id="PF02036">
    <property type="entry name" value="SCP2"/>
    <property type="match status" value="1"/>
</dbReference>
<dbReference type="Gene3D" id="3.30.1050.10">
    <property type="entry name" value="SCP2 sterol-binding domain"/>
    <property type="match status" value="1"/>
</dbReference>
<organism evidence="2">
    <name type="scientific">marine metagenome</name>
    <dbReference type="NCBI Taxonomy" id="408172"/>
    <lineage>
        <taxon>unclassified sequences</taxon>
        <taxon>metagenomes</taxon>
        <taxon>ecological metagenomes</taxon>
    </lineage>
</organism>
<sequence length="104" mass="11142">MSKTQAFFNDYLPGKLSANPDLAGKVDQIFQFEIEGAGSFSVDLTVGQGSVTTGRHDSPDCTISCPEEVFEQVLEDPTSAMTLMSAGQLTVSNLMAAMSLQKIF</sequence>
<dbReference type="EMBL" id="UINC01048037">
    <property type="protein sequence ID" value="SVB58074.1"/>
    <property type="molecule type" value="Genomic_DNA"/>
</dbReference>
<dbReference type="AlphaFoldDB" id="A0A382F6W2"/>
<feature type="domain" description="SCP2" evidence="1">
    <location>
        <begin position="9"/>
        <end position="104"/>
    </location>
</feature>
<gene>
    <name evidence="2" type="ORF">METZ01_LOCUS210928</name>
</gene>
<protein>
    <recommendedName>
        <fullName evidence="1">SCP2 domain-containing protein</fullName>
    </recommendedName>
</protein>
<reference evidence="2" key="1">
    <citation type="submission" date="2018-05" db="EMBL/GenBank/DDBJ databases">
        <authorList>
            <person name="Lanie J.A."/>
            <person name="Ng W.-L."/>
            <person name="Kazmierczak K.M."/>
            <person name="Andrzejewski T.M."/>
            <person name="Davidsen T.M."/>
            <person name="Wayne K.J."/>
            <person name="Tettelin H."/>
            <person name="Glass J.I."/>
            <person name="Rusch D."/>
            <person name="Podicherti R."/>
            <person name="Tsui H.-C.T."/>
            <person name="Winkler M.E."/>
        </authorList>
    </citation>
    <scope>NUCLEOTIDE SEQUENCE</scope>
</reference>
<evidence type="ECO:0000259" key="1">
    <source>
        <dbReference type="Pfam" id="PF02036"/>
    </source>
</evidence>
<dbReference type="InterPro" id="IPR003033">
    <property type="entry name" value="SCP2_sterol-bd_dom"/>
</dbReference>
<name>A0A382F6W2_9ZZZZ</name>
<dbReference type="InterPro" id="IPR036527">
    <property type="entry name" value="SCP2_sterol-bd_dom_sf"/>
</dbReference>
<dbReference type="SUPFAM" id="SSF55718">
    <property type="entry name" value="SCP-like"/>
    <property type="match status" value="1"/>
</dbReference>
<accession>A0A382F6W2</accession>